<keyword evidence="2" id="KW-0472">Membrane</keyword>
<reference evidence="3" key="2">
    <citation type="journal article" date="2016" name="Fungal Biol.">
        <title>Ochratoxin A production by Penicillium thymicola.</title>
        <authorList>
            <person name="Nguyen H.D.T."/>
            <person name="McMullin D.R."/>
            <person name="Ponomareva E."/>
            <person name="Riley R."/>
            <person name="Pomraning K.R."/>
            <person name="Baker S.E."/>
            <person name="Seifert K.A."/>
        </authorList>
    </citation>
    <scope>NUCLEOTIDE SEQUENCE</scope>
    <source>
        <strain evidence="3">DAOM 180753</strain>
    </source>
</reference>
<evidence type="ECO:0000313" key="3">
    <source>
        <dbReference type="EMBL" id="KAJ9491018.1"/>
    </source>
</evidence>
<evidence type="ECO:0000313" key="4">
    <source>
        <dbReference type="Proteomes" id="UP001227192"/>
    </source>
</evidence>
<keyword evidence="2" id="KW-1133">Transmembrane helix</keyword>
<keyword evidence="2" id="KW-0812">Transmembrane</keyword>
<feature type="compositionally biased region" description="Acidic residues" evidence="1">
    <location>
        <begin position="28"/>
        <end position="39"/>
    </location>
</feature>
<reference evidence="3" key="1">
    <citation type="submission" date="2015-06" db="EMBL/GenBank/DDBJ databases">
        <authorList>
            <person name="Nguyen H."/>
        </authorList>
    </citation>
    <scope>NUCLEOTIDE SEQUENCE</scope>
    <source>
        <strain evidence="3">DAOM 180753</strain>
    </source>
</reference>
<dbReference type="Proteomes" id="UP001227192">
    <property type="component" value="Unassembled WGS sequence"/>
</dbReference>
<keyword evidence="4" id="KW-1185">Reference proteome</keyword>
<feature type="region of interest" description="Disordered" evidence="1">
    <location>
        <begin position="27"/>
        <end position="66"/>
    </location>
</feature>
<proteinExistence type="predicted"/>
<gene>
    <name evidence="3" type="ORF">VN97_g2253</name>
</gene>
<organism evidence="3 4">
    <name type="scientific">Penicillium thymicola</name>
    <dbReference type="NCBI Taxonomy" id="293382"/>
    <lineage>
        <taxon>Eukaryota</taxon>
        <taxon>Fungi</taxon>
        <taxon>Dikarya</taxon>
        <taxon>Ascomycota</taxon>
        <taxon>Pezizomycotina</taxon>
        <taxon>Eurotiomycetes</taxon>
        <taxon>Eurotiomycetidae</taxon>
        <taxon>Eurotiales</taxon>
        <taxon>Aspergillaceae</taxon>
        <taxon>Penicillium</taxon>
    </lineage>
</organism>
<sequence>MLRSYTYLISSAGWGFPILAAAAFIGDAPEEDGQEDQQMEDAPQVQQQDSPYLFRRPRRESTSEDY</sequence>
<accession>A0AAI9TPL9</accession>
<feature type="transmembrane region" description="Helical" evidence="2">
    <location>
        <begin position="7"/>
        <end position="26"/>
    </location>
</feature>
<comment type="caution">
    <text evidence="3">The sequence shown here is derived from an EMBL/GenBank/DDBJ whole genome shotgun (WGS) entry which is preliminary data.</text>
</comment>
<protein>
    <submittedName>
        <fullName evidence="3">Uncharacterized protein</fullName>
    </submittedName>
</protein>
<dbReference type="EMBL" id="LACB01000042">
    <property type="protein sequence ID" value="KAJ9491018.1"/>
    <property type="molecule type" value="Genomic_DNA"/>
</dbReference>
<name>A0AAI9TPL9_PENTH</name>
<evidence type="ECO:0000256" key="2">
    <source>
        <dbReference type="SAM" id="Phobius"/>
    </source>
</evidence>
<evidence type="ECO:0000256" key="1">
    <source>
        <dbReference type="SAM" id="MobiDB-lite"/>
    </source>
</evidence>
<dbReference type="AlphaFoldDB" id="A0AAI9TPL9"/>